<dbReference type="AlphaFoldDB" id="R7Z9N9"/>
<dbReference type="RefSeq" id="WP_010860788.1">
    <property type="nucleotide sequence ID" value="NZ_KB933402.1"/>
</dbReference>
<reference evidence="2 3" key="1">
    <citation type="submission" date="2013-04" db="EMBL/GenBank/DDBJ databases">
        <title>Draft genome of the heavy metal tolerant bacterium Lysinibacillus sphaericus strain OT4b.31.</title>
        <authorList>
            <person name="Pena-Montenegro T.D."/>
            <person name="Dussan J."/>
        </authorList>
    </citation>
    <scope>NUCLEOTIDE SEQUENCE [LARGE SCALE GENOMIC DNA]</scope>
    <source>
        <strain evidence="2 3">OT4b.31</strain>
    </source>
</reference>
<name>R7Z9N9_LYSSH</name>
<dbReference type="EMBL" id="AQPX01000027">
    <property type="protein sequence ID" value="EON70875.1"/>
    <property type="molecule type" value="Genomic_DNA"/>
</dbReference>
<feature type="transmembrane region" description="Helical" evidence="1">
    <location>
        <begin position="31"/>
        <end position="56"/>
    </location>
</feature>
<keyword evidence="1" id="KW-0472">Membrane</keyword>
<dbReference type="Proteomes" id="UP000013911">
    <property type="component" value="Unassembled WGS sequence"/>
</dbReference>
<gene>
    <name evidence="2" type="ORF">H131_19407</name>
</gene>
<organism evidence="2 3">
    <name type="scientific">Lysinibacillus sphaericus OT4b.31</name>
    <dbReference type="NCBI Taxonomy" id="1285586"/>
    <lineage>
        <taxon>Bacteria</taxon>
        <taxon>Bacillati</taxon>
        <taxon>Bacillota</taxon>
        <taxon>Bacilli</taxon>
        <taxon>Bacillales</taxon>
        <taxon>Bacillaceae</taxon>
        <taxon>Lysinibacillus</taxon>
    </lineage>
</organism>
<evidence type="ECO:0000313" key="3">
    <source>
        <dbReference type="Proteomes" id="UP000013911"/>
    </source>
</evidence>
<evidence type="ECO:0000256" key="1">
    <source>
        <dbReference type="SAM" id="Phobius"/>
    </source>
</evidence>
<comment type="caution">
    <text evidence="2">The sequence shown here is derived from an EMBL/GenBank/DDBJ whole genome shotgun (WGS) entry which is preliminary data.</text>
</comment>
<proteinExistence type="predicted"/>
<dbReference type="OrthoDB" id="8641791at2"/>
<keyword evidence="1" id="KW-0812">Transmembrane</keyword>
<evidence type="ECO:0000313" key="2">
    <source>
        <dbReference type="EMBL" id="EON70875.1"/>
    </source>
</evidence>
<dbReference type="HOGENOM" id="CLU_2666757_0_0_9"/>
<sequence>MGIEFTALHRVYVVFIVLIIGSMVKRRDTILICILGIFILVIEATGIFVIGTYYWIFIYCCFVDIINTKNLGVGN</sequence>
<feature type="transmembrane region" description="Helical" evidence="1">
    <location>
        <begin position="6"/>
        <end position="24"/>
    </location>
</feature>
<keyword evidence="1" id="KW-1133">Transmembrane helix</keyword>
<protein>
    <submittedName>
        <fullName evidence="2">Uncharacterized protein</fullName>
    </submittedName>
</protein>
<accession>R7Z9N9</accession>